<evidence type="ECO:0000313" key="4">
    <source>
        <dbReference type="Proteomes" id="UP000182888"/>
    </source>
</evidence>
<dbReference type="AlphaFoldDB" id="A0A0K2W2C3"/>
<dbReference type="EMBL" id="CCND01000019">
    <property type="protein sequence ID" value="CDX59387.1"/>
    <property type="molecule type" value="Genomic_DNA"/>
</dbReference>
<dbReference type="Gene3D" id="2.170.150.40">
    <property type="entry name" value="Domain of unknown function (DUF427)"/>
    <property type="match status" value="2"/>
</dbReference>
<proteinExistence type="predicted"/>
<evidence type="ECO:0000259" key="2">
    <source>
        <dbReference type="Pfam" id="PF04248"/>
    </source>
</evidence>
<feature type="compositionally biased region" description="Polar residues" evidence="1">
    <location>
        <begin position="1"/>
        <end position="24"/>
    </location>
</feature>
<feature type="domain" description="DUF427" evidence="2">
    <location>
        <begin position="95"/>
        <end position="186"/>
    </location>
</feature>
<organism evidence="3 4">
    <name type="scientific">Mesorhizobium plurifarium</name>
    <dbReference type="NCBI Taxonomy" id="69974"/>
    <lineage>
        <taxon>Bacteria</taxon>
        <taxon>Pseudomonadati</taxon>
        <taxon>Pseudomonadota</taxon>
        <taxon>Alphaproteobacteria</taxon>
        <taxon>Hyphomicrobiales</taxon>
        <taxon>Phyllobacteriaceae</taxon>
        <taxon>Mesorhizobium</taxon>
    </lineage>
</organism>
<dbReference type="InterPro" id="IPR038694">
    <property type="entry name" value="DUF427_sf"/>
</dbReference>
<feature type="region of interest" description="Disordered" evidence="1">
    <location>
        <begin position="1"/>
        <end position="27"/>
    </location>
</feature>
<accession>A0A0K2W2C3</accession>
<dbReference type="PANTHER" id="PTHR34310:SF9">
    <property type="entry name" value="BLR5716 PROTEIN"/>
    <property type="match status" value="1"/>
</dbReference>
<dbReference type="Pfam" id="PF04248">
    <property type="entry name" value="NTP_transf_9"/>
    <property type="match status" value="2"/>
</dbReference>
<reference evidence="4" key="1">
    <citation type="submission" date="2014-08" db="EMBL/GenBank/DDBJ databases">
        <authorList>
            <person name="Edwards T."/>
        </authorList>
    </citation>
    <scope>NUCLEOTIDE SEQUENCE [LARGE SCALE GENOMIC DNA]</scope>
</reference>
<feature type="domain" description="DUF427" evidence="2">
    <location>
        <begin position="219"/>
        <end position="310"/>
    </location>
</feature>
<dbReference type="Proteomes" id="UP000182888">
    <property type="component" value="Unassembled WGS sequence"/>
</dbReference>
<evidence type="ECO:0000313" key="3">
    <source>
        <dbReference type="EMBL" id="CDX59387.1"/>
    </source>
</evidence>
<protein>
    <recommendedName>
        <fullName evidence="2">DUF427 domain-containing protein</fullName>
    </recommendedName>
</protein>
<dbReference type="InterPro" id="IPR007361">
    <property type="entry name" value="DUF427"/>
</dbReference>
<evidence type="ECO:0000256" key="1">
    <source>
        <dbReference type="SAM" id="MobiDB-lite"/>
    </source>
</evidence>
<sequence>MTTVARKNPSRTISGRTDQKSSGSPIKEMEHDAVRKPLHTFRHHALVANDEKRTTTIRKPHLRGRGPHFPVLDTIVQYEFEPGYVAFTMPSPKRIRVQVGPMIVADTTKALVFQESDHLPVYYFPMSDVREEFLLPSRTTTEDPFKGIATHYSLNTGITLVEDGAWRYLNPVKGCPPIQDYISFYWPKMTHWYEEDEEIFVHARDPFRRVDCLPSSRRVQVILDGEQVADSRRGVFLFETGHPVRHYLPISDTRLDMFAPSRYISRCPYKGISNYYHVTTPKKRHENLVWYYPEPVHEAERIKGLVCFHHELVDKILVDGVEIPKEATAASDGYF</sequence>
<name>A0A0K2W2C3_MESPL</name>
<gene>
    <name evidence="3" type="ORF">MPL1032_260062</name>
</gene>
<dbReference type="PANTHER" id="PTHR34310">
    <property type="entry name" value="DUF427 DOMAIN PROTEIN (AFU_ORTHOLOGUE AFUA_3G02220)"/>
    <property type="match status" value="1"/>
</dbReference>